<proteinExistence type="predicted"/>
<evidence type="ECO:0000313" key="2">
    <source>
        <dbReference type="Proteomes" id="UP000887574"/>
    </source>
</evidence>
<protein>
    <submittedName>
        <fullName evidence="3">Uncharacterized protein</fullName>
    </submittedName>
</protein>
<feature type="transmembrane region" description="Helical" evidence="1">
    <location>
        <begin position="174"/>
        <end position="194"/>
    </location>
</feature>
<dbReference type="AlphaFoldDB" id="A0A915E2Z9"/>
<dbReference type="Proteomes" id="UP000887574">
    <property type="component" value="Unplaced"/>
</dbReference>
<dbReference type="Pfam" id="PF10321">
    <property type="entry name" value="7TM_GPCR_Srt"/>
    <property type="match status" value="3"/>
</dbReference>
<feature type="transmembrane region" description="Helical" evidence="1">
    <location>
        <begin position="85"/>
        <end position="109"/>
    </location>
</feature>
<organism evidence="2 3">
    <name type="scientific">Ditylenchus dipsaci</name>
    <dbReference type="NCBI Taxonomy" id="166011"/>
    <lineage>
        <taxon>Eukaryota</taxon>
        <taxon>Metazoa</taxon>
        <taxon>Ecdysozoa</taxon>
        <taxon>Nematoda</taxon>
        <taxon>Chromadorea</taxon>
        <taxon>Rhabditida</taxon>
        <taxon>Tylenchina</taxon>
        <taxon>Tylenchomorpha</taxon>
        <taxon>Sphaerularioidea</taxon>
        <taxon>Anguinidae</taxon>
        <taxon>Anguininae</taxon>
        <taxon>Ditylenchus</taxon>
    </lineage>
</organism>
<keyword evidence="1" id="KW-0472">Membrane</keyword>
<reference evidence="3" key="1">
    <citation type="submission" date="2022-11" db="UniProtKB">
        <authorList>
            <consortium name="WormBaseParasite"/>
        </authorList>
    </citation>
    <scope>IDENTIFICATION</scope>
</reference>
<keyword evidence="2" id="KW-1185">Reference proteome</keyword>
<accession>A0A915E2Z9</accession>
<feature type="transmembrane region" description="Helical" evidence="1">
    <location>
        <begin position="275"/>
        <end position="293"/>
    </location>
</feature>
<sequence>MELYLFRPEEHQRLYGCINITVEDVPLEERQHVVEGYVNNLHLYWDGSISVGLPALYILFSLLFFAKSHGMKGSQQVSRQQKLMLLQVFIISMLTFVTTSTYVSMMYFVPNEIQLHFAQFCFFHIHVSKEVSKQQKMMLLQVFIVSVLNFVTTSTYVSMMFYVPNEFILHFAHFCWFHIHGLPSVIFCMELYLFRPEEHHKLFGCINISVEEVPLEKRQQVPEENNYVNTLHLIWDGSIAFGLPMFYIVFSILFFARSYRMKGSKEVIKQQKLMLLQVFLISMLNSVTTSTYVSQMYFVPNEFIIHFAQFCWLHIHAMVRTASYEANCVKWFIKKSEM</sequence>
<keyword evidence="1" id="KW-1133">Transmembrane helix</keyword>
<dbReference type="InterPro" id="IPR019425">
    <property type="entry name" value="7TM_GPCR_serpentine_rcpt_Srt"/>
</dbReference>
<name>A0A915E2Z9_9BILA</name>
<feature type="transmembrane region" description="Helical" evidence="1">
    <location>
        <begin position="233"/>
        <end position="255"/>
    </location>
</feature>
<feature type="transmembrane region" description="Helical" evidence="1">
    <location>
        <begin position="43"/>
        <end position="65"/>
    </location>
</feature>
<evidence type="ECO:0000313" key="3">
    <source>
        <dbReference type="WBParaSite" id="jg25646"/>
    </source>
</evidence>
<dbReference type="PANTHER" id="PTHR23021">
    <property type="entry name" value="SERPENTINE RECEPTOR, CLASS T"/>
    <property type="match status" value="1"/>
</dbReference>
<dbReference type="WBParaSite" id="jg25646">
    <property type="protein sequence ID" value="jg25646"/>
    <property type="gene ID" value="jg25646"/>
</dbReference>
<keyword evidence="1" id="KW-0812">Transmembrane</keyword>
<dbReference type="PANTHER" id="PTHR23021:SF11">
    <property type="entry name" value="SERPENTINE RECEPTOR, CLASS T"/>
    <property type="match status" value="1"/>
</dbReference>
<evidence type="ECO:0000256" key="1">
    <source>
        <dbReference type="SAM" id="Phobius"/>
    </source>
</evidence>
<feature type="transmembrane region" description="Helical" evidence="1">
    <location>
        <begin position="138"/>
        <end position="162"/>
    </location>
</feature>